<protein>
    <submittedName>
        <fullName evidence="1">Uncharacterized protein</fullName>
    </submittedName>
</protein>
<dbReference type="Proteomes" id="UP000585474">
    <property type="component" value="Unassembled WGS sequence"/>
</dbReference>
<accession>A0A7J0F2D0</accession>
<evidence type="ECO:0000313" key="1">
    <source>
        <dbReference type="EMBL" id="GFY92820.1"/>
    </source>
</evidence>
<dbReference type="AlphaFoldDB" id="A0A7J0F2D0"/>
<organism evidence="1 2">
    <name type="scientific">Actinidia rufa</name>
    <dbReference type="NCBI Taxonomy" id="165716"/>
    <lineage>
        <taxon>Eukaryota</taxon>
        <taxon>Viridiplantae</taxon>
        <taxon>Streptophyta</taxon>
        <taxon>Embryophyta</taxon>
        <taxon>Tracheophyta</taxon>
        <taxon>Spermatophyta</taxon>
        <taxon>Magnoliopsida</taxon>
        <taxon>eudicotyledons</taxon>
        <taxon>Gunneridae</taxon>
        <taxon>Pentapetalae</taxon>
        <taxon>asterids</taxon>
        <taxon>Ericales</taxon>
        <taxon>Actinidiaceae</taxon>
        <taxon>Actinidia</taxon>
    </lineage>
</organism>
<comment type="caution">
    <text evidence="1">The sequence shown here is derived from an EMBL/GenBank/DDBJ whole genome shotgun (WGS) entry which is preliminary data.</text>
</comment>
<sequence>MMIVICSLNYNDFGVVWVLQGKLKFLERCLPDQFGSVSTPTPSTASVQAMVNGRREVAAGVQVVDLNGSLTLRSSVSCRGRDKSVRKEFAIREAVPLLMVLHLFPNGKLPPKALLMP</sequence>
<keyword evidence="2" id="KW-1185">Reference proteome</keyword>
<name>A0A7J0F2D0_9ERIC</name>
<reference evidence="1 2" key="1">
    <citation type="submission" date="2019-07" db="EMBL/GenBank/DDBJ databases">
        <title>De Novo Assembly of kiwifruit Actinidia rufa.</title>
        <authorList>
            <person name="Sugita-Konishi S."/>
            <person name="Sato K."/>
            <person name="Mori E."/>
            <person name="Abe Y."/>
            <person name="Kisaki G."/>
            <person name="Hamano K."/>
            <person name="Suezawa K."/>
            <person name="Otani M."/>
            <person name="Fukuda T."/>
            <person name="Manabe T."/>
            <person name="Gomi K."/>
            <person name="Tabuchi M."/>
            <person name="Akimitsu K."/>
            <person name="Kataoka I."/>
        </authorList>
    </citation>
    <scope>NUCLEOTIDE SEQUENCE [LARGE SCALE GENOMIC DNA]</scope>
    <source>
        <strain evidence="2">cv. Fuchu</strain>
    </source>
</reference>
<proteinExistence type="predicted"/>
<gene>
    <name evidence="1" type="ORF">Acr_08g0012160</name>
</gene>
<dbReference type="EMBL" id="BJWL01000008">
    <property type="protein sequence ID" value="GFY92820.1"/>
    <property type="molecule type" value="Genomic_DNA"/>
</dbReference>
<evidence type="ECO:0000313" key="2">
    <source>
        <dbReference type="Proteomes" id="UP000585474"/>
    </source>
</evidence>